<reference evidence="3" key="1">
    <citation type="journal article" date="2019" name="Int. J. Syst. Evol. Microbiol.">
        <title>The Global Catalogue of Microorganisms (GCM) 10K type strain sequencing project: providing services to taxonomists for standard genome sequencing and annotation.</title>
        <authorList>
            <consortium name="The Broad Institute Genomics Platform"/>
            <consortium name="The Broad Institute Genome Sequencing Center for Infectious Disease"/>
            <person name="Wu L."/>
            <person name="Ma J."/>
        </authorList>
    </citation>
    <scope>NUCLEOTIDE SEQUENCE [LARGE SCALE GENOMIC DNA]</scope>
    <source>
        <strain evidence="3">JCM 8201</strain>
    </source>
</reference>
<organism evidence="2 3">
    <name type="scientific">Actinocorallia aurantiaca</name>
    <dbReference type="NCBI Taxonomy" id="46204"/>
    <lineage>
        <taxon>Bacteria</taxon>
        <taxon>Bacillati</taxon>
        <taxon>Actinomycetota</taxon>
        <taxon>Actinomycetes</taxon>
        <taxon>Streptosporangiales</taxon>
        <taxon>Thermomonosporaceae</taxon>
        <taxon>Actinocorallia</taxon>
    </lineage>
</organism>
<evidence type="ECO:0000313" key="2">
    <source>
        <dbReference type="EMBL" id="GAA2734112.1"/>
    </source>
</evidence>
<dbReference type="Proteomes" id="UP001501842">
    <property type="component" value="Unassembled WGS sequence"/>
</dbReference>
<protein>
    <submittedName>
        <fullName evidence="2">Uncharacterized protein</fullName>
    </submittedName>
</protein>
<feature type="region of interest" description="Disordered" evidence="1">
    <location>
        <begin position="67"/>
        <end position="90"/>
    </location>
</feature>
<feature type="region of interest" description="Disordered" evidence="1">
    <location>
        <begin position="103"/>
        <end position="126"/>
    </location>
</feature>
<dbReference type="EMBL" id="BAAATZ010000029">
    <property type="protein sequence ID" value="GAA2734112.1"/>
    <property type="molecule type" value="Genomic_DNA"/>
</dbReference>
<evidence type="ECO:0000313" key="3">
    <source>
        <dbReference type="Proteomes" id="UP001501842"/>
    </source>
</evidence>
<keyword evidence="3" id="KW-1185">Reference proteome</keyword>
<gene>
    <name evidence="2" type="ORF">GCM10010439_55700</name>
</gene>
<accession>A0ABP6H3G5</accession>
<proteinExistence type="predicted"/>
<comment type="caution">
    <text evidence="2">The sequence shown here is derived from an EMBL/GenBank/DDBJ whole genome shotgun (WGS) entry which is preliminary data.</text>
</comment>
<evidence type="ECO:0000256" key="1">
    <source>
        <dbReference type="SAM" id="MobiDB-lite"/>
    </source>
</evidence>
<sequence>MLDLLRRPQELYERLDGAERRLLTQTIFTKLYIDEERIAGDELMEPFSDLIAVSGASADIPQPQQHVHLGDQAPRCPPGPQQRNSAPADRSAVIAGALLNRCPLSGRPGSNKASWMRRQGLEPRTR</sequence>
<dbReference type="RefSeq" id="WP_344454501.1">
    <property type="nucleotide sequence ID" value="NZ_BAAATZ010000029.1"/>
</dbReference>
<name>A0ABP6H3G5_9ACTN</name>